<dbReference type="FunFam" id="3.30.300.30:FF:000015">
    <property type="entry name" value="Nonribosomal peptide synthase SidD"/>
    <property type="match status" value="2"/>
</dbReference>
<feature type="region of interest" description="Disordered" evidence="5">
    <location>
        <begin position="120"/>
        <end position="164"/>
    </location>
</feature>
<comment type="caution">
    <text evidence="7">The sequence shown here is derived from an EMBL/GenBank/DDBJ whole genome shotgun (WGS) entry which is preliminary data.</text>
</comment>
<dbReference type="FunFam" id="3.40.50.980:FF:000001">
    <property type="entry name" value="Non-ribosomal peptide synthetase"/>
    <property type="match status" value="1"/>
</dbReference>
<dbReference type="Gene3D" id="3.30.559.10">
    <property type="entry name" value="Chloramphenicol acetyltransferase-like domain"/>
    <property type="match status" value="4"/>
</dbReference>
<feature type="compositionally biased region" description="Basic and acidic residues" evidence="5">
    <location>
        <begin position="120"/>
        <end position="129"/>
    </location>
</feature>
<sequence>MLEGPLVGPGYLDDVDKTASVFINSPSWLTRGAPGHAGRDGRLYKTGDLVYYDEGGALSFVGRKDAQVKINGQRVELGDIENHVARHHLTRQSVCLFPKSGPWANTLVCIFSVQNKQPSRDQLDADLDRQSPSPATSSASPESSLASSLSFTEDSTPLDSPPSAEMALENLTGAIRGHIEDMESILESSLPSYMVPTKWIALKDIPLNPSGKLDRKKLELWLNEMEQEMHAKLFNLDDLAICQEPDTNAQRVLRDACSLVLNVPAYEINLQRSFISNGGDSISAMRLSPYCRSENVIFSVATLLKSRTLAEVANLVSTVTDTELFHSTEEFNKPFALTPIQQWFFDQAPNNLVNTPSYHCNQSFYVRINQQIDPEDIRSALAKLVDLHSMLRARFQLQDSLWMQTIAPTDETIYHFAIVKLESMTEMQSLAGRRQQLLDIEQGLVFSADLCQLSVDEQYLILIAHHLVIDLVSWRIILDDLETLLTGGTLPPSLPFQIWNSLQQEEAKTSRFDPQLVLSTAGVCNDLNFWGFTSETPNATCDHVERSFKIDKHTTSLVLKDANYAFDTEPVELLLSALWDAFFSTFPSRNGLTVFNEGHGREPWSAEIDLSRTVGWFTTMSPIHISRQNIASNPAHVVRLIKDARRKQPGNGWAYFTSRYLNSKGVDAFSSHDSVMEMVFNYHGQFQQLECEDSFFRSITLDNVSDVGPDLPASSLFNINMSIEGGETHVSFAWNKHICKQDLIHQWADRISSCLRSLCETLVSKQIERTLIDFEFLSLDYAGLDRLQRSVIPEIEKLNRTRVVDIYPCSPMVEGMLLSQSKGVGFYETSQFYEIKPRGYRIINVDQLSSAWRDVIVRQPSLRSIFIESLDSGSVHNQVVLEECEGDIVLLESDNLQAAQTLLRNLPKVTYQQLKPPHRITLCKVMDTNSIFCRMEMSHTITDGASTGIVIEEWAKAYAGILRRDNLIETCRGFARVLNANLAESKKSYWKNKLNGLQPCLFPHLQKISQPSEVVSWSVVGIDGEDFASVQKFCESHSVTPASLFHSAWALTLASYAGMQSVCFGYVASGRDLDVPGIGEAVGAYANMLVCRADISPDWTKQRFVQSLHHQVLEDMQWQHCSLADIQHDLGIISGQQLFNTIMSFQKDAGDVGTVIGDLDFIDADGDDPTEYDVSISITFSAELVKLFINCVPSGFSNEQAHRIVELLRETVLQIVNHDDLQHEQNLVRSIDRVAAKDLQTIWEWNSALLEAADTCLHELIAKTAQSQPESCAVNAWDGNWTYRELNRNATQLAHHLINLGVRPNTVVALYLERMRWTPLAMLAVMKAGGVSVLLDTSLSEDFLDSIMEQSNPALLVVSNLTKKLTRKFSNHPVMVITDSTLDTLPKDSAASLPTVQSASQACRVFSTGKAGSLFSSILTHANLSSLVKYQQTALGYKPNSRVYDFMPYTSHITWRVFAHTFTSGACLCIPSEHEQESSVTQSIIQWQPTMLNIAVSGATCLDESCVQSLQTLILDGERLSADIVRRWSPLVDLKLTYSFSESSMTATVATIRKEDAGNPCIGRGLGVNTWIVDPQDGGKFVPIGSVGELVLEGPLISMCHGGNAEDAAAAFVDNPPWLNRGCEDLGHPGRTGQVFKTGDLFRYNADGTLVFVARKDAMVKIQGQHVEPEEIEHHMLSLSSIRQAACLIPKAGHYAGKLVGVFSLDGICEASSDIGSIATHLIPRDKSKDVQACIASLQCMLDQSVPAFMVPTVWVALKNIPLHPSGKLNRNLLDNWLCTLDAETHTRISSIGSSSCEPVTTAEKVIRDACSHVLSIPVNHINMQRSLIANGGDSISAMQISPHCRASGISVSVASLLRSKTLVGAAESATDSTGPSVSCEQEFDKPFNLSPIQQWFFKQCPSKKVNTPAYYSNQAFYVRLKSQVRPDDVLNAVRSLIHQHSMLSARFSFDKTTSSWAQLVPNSSDAVYHFTSSQVESLAIVESIVAQRHQELDIEKGLVFATDLFTLPSSDQFLALIAHHLVVDLVSWRIILDDLEVLLNGGSIHKELPFQAWQSLQRQEVQAPSYAPKKVLFSEVRNDLGFWNFTPSTPNTFDDHIEQSFEVDRETTAVLLGEANRAFDTEPVDLILASVWNSFFDTFKTRNGLTVFNEGHGREPWSSDIDLSRTVGWFTTMTPMHLSREETLSNNARVIKDARRQLPSNGWAYFTSRYFNEEGIKAFNSHDNIMEVLFNYHGQFQQIETDSLFESVAFDSVSDVGPELPASALFSIDVSIVDDLIKFSFSWNRHISHQQLIRDWVARVVPSTQTLCRSLLALKPSLTIADYEFLDLDYKSLDELQNRILPSLKSELATTFSDIYPCSPMVDGMLLSQIRNPETYMTSIMYEIQTSQGRLDRDTLTEAWQAVIARHPALRSVFVEGVDKKSAFAQIVLEKYRGEVVVLTGSTKTAAVALIRQLPILGHGRSKPPCRLVLCEVAENNSTICQIEMSHAIVDGASTAIMLSDWSKAYSGLLSAEVLNGPNRSLAQALKTIAVDNKMTYWKNKLAEVEPCHFPRLSESSFTGTRTVSVDLGGDDFARIQHFCEVHSVTPASIFQSAWALLLSSYTGSNAVCFGYIASGRDLQVDGIGDSVNAFANMMVCCANISRSWTPDQLVQGLHEQFLEDLDYQHCSLAGIQHELELAPNISLFNTIVSFQKDDFETQESINIGGLVFIDMDYEDPTEYDISFDISYGKKEASFSIDYRQSCLTDKQAERAISLLRLIVASLVDEEALLGTIADINMVDRDDLEQIWNWNSIVPETVESLTHDVISETALKFPSTLAICAWDGDWTYQQLDSLSTTLAHELARLGVGPEMIVPLCFEKSRWVPVAMLAVMKAGGASVVLDSTLPQERLRVILQQVSPVIILSSSASQDIIRPLSQEPIFVVEETNVARLEAPLDARTAISGVMPSNTLYVVFTSGSTGTPKGVAISHSNFASALRHQDGMYNFKAGSRVYDFASYTFDQCWSNVLTALASGATLCIPSNAERQSDLAGSLERFQVTHVDMTASAAQLLPPSILKRLDTLILGGEPLSPNWPDIGLVWWKMSRTVMDRVNVRLPPHRQIFTPETLKRSALAADLA</sequence>
<dbReference type="EMBL" id="JADCTT010000001">
    <property type="protein sequence ID" value="KAF9759040.1"/>
    <property type="molecule type" value="Genomic_DNA"/>
</dbReference>
<dbReference type="Gene3D" id="3.40.50.980">
    <property type="match status" value="2"/>
</dbReference>
<dbReference type="InterPro" id="IPR020845">
    <property type="entry name" value="AMP-binding_CS"/>
</dbReference>
<feature type="domain" description="Carrier" evidence="6">
    <location>
        <begin position="244"/>
        <end position="320"/>
    </location>
</feature>
<reference evidence="7" key="1">
    <citation type="submission" date="2020-10" db="EMBL/GenBank/DDBJ databases">
        <title>High-Quality Genome Resource of Clonostachys rosea strain S41 by Oxford Nanopore Long-Read Sequencing.</title>
        <authorList>
            <person name="Wang H."/>
        </authorList>
    </citation>
    <scope>NUCLEOTIDE SEQUENCE</scope>
    <source>
        <strain evidence="7">S41</strain>
    </source>
</reference>
<dbReference type="Pfam" id="PF00668">
    <property type="entry name" value="Condensation"/>
    <property type="match status" value="4"/>
</dbReference>
<dbReference type="PANTHER" id="PTHR45398:SF1">
    <property type="entry name" value="ENZYME, PUTATIVE (JCVI)-RELATED"/>
    <property type="match status" value="1"/>
</dbReference>
<dbReference type="Proteomes" id="UP000616885">
    <property type="component" value="Unassembled WGS sequence"/>
</dbReference>
<dbReference type="Pfam" id="PF00501">
    <property type="entry name" value="AMP-binding"/>
    <property type="match status" value="2"/>
</dbReference>
<evidence type="ECO:0000256" key="4">
    <source>
        <dbReference type="ARBA" id="ARBA00029454"/>
    </source>
</evidence>
<dbReference type="CDD" id="cd05918">
    <property type="entry name" value="A_NRPS_SidN3_like"/>
    <property type="match status" value="1"/>
</dbReference>
<feature type="compositionally biased region" description="Low complexity" evidence="5">
    <location>
        <begin position="131"/>
        <end position="150"/>
    </location>
</feature>
<dbReference type="PANTHER" id="PTHR45398">
    <property type="match status" value="1"/>
</dbReference>
<dbReference type="SUPFAM" id="SSF56801">
    <property type="entry name" value="Acetyl-CoA synthetase-like"/>
    <property type="match status" value="3"/>
</dbReference>
<keyword evidence="2" id="KW-0597">Phosphoprotein</keyword>
<dbReference type="CDD" id="cd19542">
    <property type="entry name" value="CT_NRPS-like"/>
    <property type="match status" value="2"/>
</dbReference>
<gene>
    <name evidence="7" type="ORF">IM811_000734</name>
</gene>
<evidence type="ECO:0000256" key="3">
    <source>
        <dbReference type="ARBA" id="ARBA00022598"/>
    </source>
</evidence>
<evidence type="ECO:0000313" key="7">
    <source>
        <dbReference type="EMBL" id="KAF9759040.1"/>
    </source>
</evidence>
<accession>A0A8H7NMW1</accession>
<keyword evidence="1" id="KW-0596">Phosphopantetheine</keyword>
<dbReference type="Gene3D" id="1.10.1200.10">
    <property type="entry name" value="ACP-like"/>
    <property type="match status" value="2"/>
</dbReference>
<dbReference type="SUPFAM" id="SSF52777">
    <property type="entry name" value="CoA-dependent acyltransferases"/>
    <property type="match status" value="8"/>
</dbReference>
<name>A0A8H7NMW1_BIOOC</name>
<dbReference type="FunFam" id="3.30.559.30:FF:000002">
    <property type="entry name" value="Nonribosomal peptide synthase Pes1"/>
    <property type="match status" value="2"/>
</dbReference>
<feature type="domain" description="Carrier" evidence="6">
    <location>
        <begin position="1798"/>
        <end position="1874"/>
    </location>
</feature>
<evidence type="ECO:0000259" key="6">
    <source>
        <dbReference type="PROSITE" id="PS50075"/>
    </source>
</evidence>
<protein>
    <recommendedName>
        <fullName evidence="6">Carrier domain-containing protein</fullName>
    </recommendedName>
</protein>
<keyword evidence="3" id="KW-0436">Ligase</keyword>
<evidence type="ECO:0000256" key="1">
    <source>
        <dbReference type="ARBA" id="ARBA00022450"/>
    </source>
</evidence>
<dbReference type="InterPro" id="IPR036736">
    <property type="entry name" value="ACP-like_sf"/>
</dbReference>
<dbReference type="InterPro" id="IPR023213">
    <property type="entry name" value="CAT-like_dom_sf"/>
</dbReference>
<dbReference type="PROSITE" id="PS00455">
    <property type="entry name" value="AMP_BINDING"/>
    <property type="match status" value="1"/>
</dbReference>
<dbReference type="InterPro" id="IPR045851">
    <property type="entry name" value="AMP-bd_C_sf"/>
</dbReference>
<organism evidence="7 8">
    <name type="scientific">Bionectria ochroleuca</name>
    <name type="common">Gliocladium roseum</name>
    <dbReference type="NCBI Taxonomy" id="29856"/>
    <lineage>
        <taxon>Eukaryota</taxon>
        <taxon>Fungi</taxon>
        <taxon>Dikarya</taxon>
        <taxon>Ascomycota</taxon>
        <taxon>Pezizomycotina</taxon>
        <taxon>Sordariomycetes</taxon>
        <taxon>Hypocreomycetidae</taxon>
        <taxon>Hypocreales</taxon>
        <taxon>Bionectriaceae</taxon>
        <taxon>Clonostachys</taxon>
    </lineage>
</organism>
<dbReference type="SUPFAM" id="SSF47336">
    <property type="entry name" value="ACP-like"/>
    <property type="match status" value="2"/>
</dbReference>
<dbReference type="PROSITE" id="PS50075">
    <property type="entry name" value="CARRIER"/>
    <property type="match status" value="2"/>
</dbReference>
<proteinExistence type="inferred from homology"/>
<dbReference type="InterPro" id="IPR009081">
    <property type="entry name" value="PP-bd_ACP"/>
</dbReference>
<dbReference type="CDD" id="cd19534">
    <property type="entry name" value="E_NRPS"/>
    <property type="match status" value="2"/>
</dbReference>
<dbReference type="Gene3D" id="3.30.300.30">
    <property type="match status" value="2"/>
</dbReference>
<dbReference type="Gene3D" id="3.40.50.12780">
    <property type="entry name" value="N-terminal domain of ligase-like"/>
    <property type="match status" value="2"/>
</dbReference>
<evidence type="ECO:0000256" key="5">
    <source>
        <dbReference type="SAM" id="MobiDB-lite"/>
    </source>
</evidence>
<dbReference type="Gene3D" id="3.30.559.30">
    <property type="entry name" value="Nonribosomal peptide synthetase, condensation domain"/>
    <property type="match status" value="4"/>
</dbReference>
<dbReference type="InterPro" id="IPR042099">
    <property type="entry name" value="ANL_N_sf"/>
</dbReference>
<dbReference type="Pfam" id="PF00550">
    <property type="entry name" value="PP-binding"/>
    <property type="match status" value="1"/>
</dbReference>
<dbReference type="GO" id="GO:0016874">
    <property type="term" value="F:ligase activity"/>
    <property type="evidence" value="ECO:0007669"/>
    <property type="project" value="UniProtKB-KW"/>
</dbReference>
<evidence type="ECO:0000313" key="8">
    <source>
        <dbReference type="Proteomes" id="UP000616885"/>
    </source>
</evidence>
<comment type="similarity">
    <text evidence="4">Belongs to the NRP synthetase family.</text>
</comment>
<evidence type="ECO:0000256" key="2">
    <source>
        <dbReference type="ARBA" id="ARBA00022553"/>
    </source>
</evidence>
<dbReference type="FunFam" id="3.30.559.10:FF:000016">
    <property type="entry name" value="Nonribosomal peptide synthase Pes1"/>
    <property type="match status" value="1"/>
</dbReference>
<dbReference type="InterPro" id="IPR001242">
    <property type="entry name" value="Condensation_dom"/>
</dbReference>
<dbReference type="InterPro" id="IPR000873">
    <property type="entry name" value="AMP-dep_synth/lig_dom"/>
</dbReference>